<dbReference type="InterPro" id="IPR006108">
    <property type="entry name" value="3HC_DH_C"/>
</dbReference>
<gene>
    <name evidence="16" type="ORF">BXYJ_LOCUS6350</name>
</gene>
<dbReference type="InterPro" id="IPR036291">
    <property type="entry name" value="NAD(P)-bd_dom_sf"/>
</dbReference>
<evidence type="ECO:0000313" key="18">
    <source>
        <dbReference type="Proteomes" id="UP000095284"/>
    </source>
</evidence>
<organism evidence="18 20">
    <name type="scientific">Bursaphelenchus xylophilus</name>
    <name type="common">Pinewood nematode worm</name>
    <name type="synonym">Aphelenchoides xylophilus</name>
    <dbReference type="NCBI Taxonomy" id="6326"/>
    <lineage>
        <taxon>Eukaryota</taxon>
        <taxon>Metazoa</taxon>
        <taxon>Ecdysozoa</taxon>
        <taxon>Nematoda</taxon>
        <taxon>Chromadorea</taxon>
        <taxon>Rhabditida</taxon>
        <taxon>Tylenchina</taxon>
        <taxon>Tylenchomorpha</taxon>
        <taxon>Aphelenchoidea</taxon>
        <taxon>Aphelenchoididae</taxon>
        <taxon>Bursaphelenchus</taxon>
    </lineage>
</organism>
<keyword evidence="19" id="KW-1185">Reference proteome</keyword>
<accession>A0A1I7SUH0</accession>
<keyword evidence="5" id="KW-0276">Fatty acid metabolism</keyword>
<reference evidence="20" key="1">
    <citation type="submission" date="2016-11" db="UniProtKB">
        <authorList>
            <consortium name="WormBaseParasite"/>
        </authorList>
    </citation>
    <scope>IDENTIFICATION</scope>
</reference>
<feature type="domain" description="3-hydroxyacyl-CoA dehydrogenase C-terminal" evidence="14">
    <location>
        <begin position="214"/>
        <end position="311"/>
    </location>
</feature>
<evidence type="ECO:0000256" key="12">
    <source>
        <dbReference type="PIRSR" id="PIRSR000105-2"/>
    </source>
</evidence>
<dbReference type="Gene3D" id="1.10.1040.10">
    <property type="entry name" value="N-(1-d-carboxylethyl)-l-norvaline Dehydrogenase, domain 2"/>
    <property type="match status" value="1"/>
</dbReference>
<keyword evidence="6" id="KW-0560">Oxidoreductase</keyword>
<dbReference type="SUPFAM" id="SSF48179">
    <property type="entry name" value="6-phosphogluconate dehydrogenase C-terminal domain-like"/>
    <property type="match status" value="1"/>
</dbReference>
<evidence type="ECO:0000256" key="5">
    <source>
        <dbReference type="ARBA" id="ARBA00022832"/>
    </source>
</evidence>
<evidence type="ECO:0000313" key="17">
    <source>
        <dbReference type="EMBL" id="CAG9107140.1"/>
    </source>
</evidence>
<evidence type="ECO:0000256" key="9">
    <source>
        <dbReference type="ARBA" id="ARBA00023128"/>
    </source>
</evidence>
<dbReference type="InterPro" id="IPR022694">
    <property type="entry name" value="3-OHacyl-CoA_DH"/>
</dbReference>
<evidence type="ECO:0000313" key="16">
    <source>
        <dbReference type="EMBL" id="CAD5220781.1"/>
    </source>
</evidence>
<name>A0A1I7SUH0_BURXY</name>
<dbReference type="EMBL" id="CAJFDI010000003">
    <property type="protein sequence ID" value="CAD5220781.1"/>
    <property type="molecule type" value="Genomic_DNA"/>
</dbReference>
<feature type="binding site" evidence="12">
    <location>
        <position position="303"/>
    </location>
    <ligand>
        <name>NAD(+)</name>
        <dbReference type="ChEBI" id="CHEBI:57540"/>
    </ligand>
</feature>
<evidence type="ECO:0000256" key="3">
    <source>
        <dbReference type="ARBA" id="ARBA00009463"/>
    </source>
</evidence>
<dbReference type="InterPro" id="IPR013328">
    <property type="entry name" value="6PGD_dom2"/>
</dbReference>
<dbReference type="Pfam" id="PF02737">
    <property type="entry name" value="3HCDH_N"/>
    <property type="match status" value="1"/>
</dbReference>
<feature type="binding site" evidence="12">
    <location>
        <position position="147"/>
    </location>
    <ligand>
        <name>NAD(+)</name>
        <dbReference type="ChEBI" id="CHEBI:57540"/>
    </ligand>
</feature>
<dbReference type="PANTHER" id="PTHR43561">
    <property type="match status" value="1"/>
</dbReference>
<feature type="binding site" evidence="12">
    <location>
        <position position="55"/>
    </location>
    <ligand>
        <name>NAD(+)</name>
        <dbReference type="ChEBI" id="CHEBI:57540"/>
    </ligand>
</feature>
<dbReference type="OrthoDB" id="5958943at2759"/>
<evidence type="ECO:0000256" key="6">
    <source>
        <dbReference type="ARBA" id="ARBA00023002"/>
    </source>
</evidence>
<dbReference type="FunFam" id="1.10.1040.10:FF:000019">
    <property type="entry name" value="3-hydroxybutyryl-CoA dehydrogenase FadB2"/>
    <property type="match status" value="1"/>
</dbReference>
<comment type="catalytic activity">
    <reaction evidence="10">
        <text>a (3S)-3-hydroxyacyl-CoA + NAD(+) = a 3-oxoacyl-CoA + NADH + H(+)</text>
        <dbReference type="Rhea" id="RHEA:22432"/>
        <dbReference type="ChEBI" id="CHEBI:15378"/>
        <dbReference type="ChEBI" id="CHEBI:57318"/>
        <dbReference type="ChEBI" id="CHEBI:57540"/>
        <dbReference type="ChEBI" id="CHEBI:57945"/>
        <dbReference type="ChEBI" id="CHEBI:90726"/>
        <dbReference type="EC" id="1.1.1.35"/>
    </reaction>
</comment>
<feature type="binding site" evidence="12">
    <location>
        <position position="171"/>
    </location>
    <ligand>
        <name>NAD(+)</name>
        <dbReference type="ChEBI" id="CHEBI:57540"/>
    </ligand>
</feature>
<dbReference type="PROSITE" id="PS00067">
    <property type="entry name" value="3HCDH"/>
    <property type="match status" value="1"/>
</dbReference>
<feature type="binding site" evidence="12">
    <location>
        <position position="125"/>
    </location>
    <ligand>
        <name>NAD(+)</name>
        <dbReference type="ChEBI" id="CHEBI:57540"/>
    </ligand>
</feature>
<dbReference type="Pfam" id="PF00725">
    <property type="entry name" value="3HCDH"/>
    <property type="match status" value="1"/>
</dbReference>
<dbReference type="GO" id="GO:0005759">
    <property type="term" value="C:mitochondrial matrix"/>
    <property type="evidence" value="ECO:0007669"/>
    <property type="project" value="UniProtKB-SubCell"/>
</dbReference>
<dbReference type="InterPro" id="IPR006180">
    <property type="entry name" value="3-OHacyl-CoA_DH_CS"/>
</dbReference>
<reference evidence="17" key="2">
    <citation type="submission" date="2020-08" db="EMBL/GenBank/DDBJ databases">
        <authorList>
            <person name="Kikuchi T."/>
        </authorList>
    </citation>
    <scope>NUCLEOTIDE SEQUENCE</scope>
    <source>
        <strain evidence="16">Ka4C1</strain>
    </source>
</reference>
<evidence type="ECO:0000313" key="19">
    <source>
        <dbReference type="Proteomes" id="UP000659654"/>
    </source>
</evidence>
<feature type="binding site" evidence="13">
    <location>
        <position position="78"/>
    </location>
    <ligand>
        <name>CoA</name>
        <dbReference type="ChEBI" id="CHEBI:57287"/>
    </ligand>
</feature>
<evidence type="ECO:0000256" key="13">
    <source>
        <dbReference type="PIRSR" id="PIRSR000105-3"/>
    </source>
</evidence>
<dbReference type="Proteomes" id="UP000659654">
    <property type="component" value="Unassembled WGS sequence"/>
</dbReference>
<dbReference type="InterPro" id="IPR006176">
    <property type="entry name" value="3-OHacyl-CoA_DH_NAD-bd"/>
</dbReference>
<evidence type="ECO:0000313" key="20">
    <source>
        <dbReference type="WBParaSite" id="BXY_1669200.1"/>
    </source>
</evidence>
<proteinExistence type="inferred from homology"/>
<dbReference type="InterPro" id="IPR052242">
    <property type="entry name" value="Mito_3-hydroxyacyl-CoA_DH"/>
</dbReference>
<evidence type="ECO:0000256" key="7">
    <source>
        <dbReference type="ARBA" id="ARBA00023027"/>
    </source>
</evidence>
<dbReference type="Proteomes" id="UP000582659">
    <property type="component" value="Unassembled WGS sequence"/>
</dbReference>
<dbReference type="Proteomes" id="UP000095284">
    <property type="component" value="Unplaced"/>
</dbReference>
<feature type="binding site" evidence="13">
    <location>
        <position position="71"/>
    </location>
    <ligand>
        <name>CoA</name>
        <dbReference type="ChEBI" id="CHEBI:57287"/>
    </ligand>
</feature>
<evidence type="ECO:0000256" key="11">
    <source>
        <dbReference type="PIRSR" id="PIRSR000105-1"/>
    </source>
</evidence>
<evidence type="ECO:0000259" key="15">
    <source>
        <dbReference type="Pfam" id="PF02737"/>
    </source>
</evidence>
<evidence type="ECO:0000256" key="4">
    <source>
        <dbReference type="ARBA" id="ARBA00013000"/>
    </source>
</evidence>
<dbReference type="PANTHER" id="PTHR43561:SF3">
    <property type="entry name" value="HYDROXYACYL-COENZYME A DEHYDROGENASE, MITOCHONDRIAL"/>
    <property type="match status" value="1"/>
</dbReference>
<dbReference type="PIRSF" id="PIRSF000105">
    <property type="entry name" value="HCDH"/>
    <property type="match status" value="1"/>
</dbReference>
<evidence type="ECO:0000256" key="2">
    <source>
        <dbReference type="ARBA" id="ARBA00005005"/>
    </source>
</evidence>
<comment type="subcellular location">
    <subcellularLocation>
        <location evidence="1">Mitochondrion matrix</location>
    </subcellularLocation>
</comment>
<dbReference type="SUPFAM" id="SSF51735">
    <property type="entry name" value="NAD(P)-binding Rossmann-fold domains"/>
    <property type="match status" value="1"/>
</dbReference>
<evidence type="ECO:0000256" key="8">
    <source>
        <dbReference type="ARBA" id="ARBA00023098"/>
    </source>
</evidence>
<keyword evidence="7 12" id="KW-0520">NAD</keyword>
<dbReference type="WBParaSite" id="BXY_1669200.1">
    <property type="protein sequence ID" value="BXY_1669200.1"/>
    <property type="gene ID" value="BXY_1669200"/>
</dbReference>
<feature type="domain" description="3-hydroxyacyl-CoA dehydrogenase NAD binding" evidence="15">
    <location>
        <begin position="27"/>
        <end position="212"/>
    </location>
</feature>
<feature type="binding site" evidence="12">
    <location>
        <position position="120"/>
    </location>
    <ligand>
        <name>NAD(+)</name>
        <dbReference type="ChEBI" id="CHEBI:57540"/>
    </ligand>
</feature>
<evidence type="ECO:0000259" key="14">
    <source>
        <dbReference type="Pfam" id="PF00725"/>
    </source>
</evidence>
<evidence type="ECO:0000256" key="1">
    <source>
        <dbReference type="ARBA" id="ARBA00004305"/>
    </source>
</evidence>
<dbReference type="GO" id="GO:0070403">
    <property type="term" value="F:NAD+ binding"/>
    <property type="evidence" value="ECO:0007669"/>
    <property type="project" value="InterPro"/>
</dbReference>
<dbReference type="EC" id="1.1.1.35" evidence="4"/>
<dbReference type="EMBL" id="CAJFCV020000003">
    <property type="protein sequence ID" value="CAG9107140.1"/>
    <property type="molecule type" value="Genomic_DNA"/>
</dbReference>
<sequence>MLKLFSVSARSSRFLCTSSVRNGPIQNVTIVGSGLMGSGIAQVSAQAKLNVVLVDQNEKILDAAQKRIQKSLQRVAKKKFADNEAEATKFVDETLSRIKVNSDLNTAVQKSDLVIEAIVENIAAKQKLFSQVEQSAKSDVILATNTSSLRLADIGENIKNQANFGGLHFFNPVPVMKLLEVVRHDKTSDQTFKDLEAFGKTVGKVTVACKDTPGFIVNRLLVPYMYEALRLAERGDASVKDIDVAMKLGAGYPMGPFELADYVGLDTLKFIQDGWAKQYPNDPLFKPSTLLEKLVAEGKLGAKSGEGFYKYKN</sequence>
<dbReference type="GO" id="GO:0003857">
    <property type="term" value="F:(3S)-3-hydroxyacyl-CoA dehydrogenase (NAD+) activity"/>
    <property type="evidence" value="ECO:0007669"/>
    <property type="project" value="UniProtKB-EC"/>
</dbReference>
<feature type="site" description="Important for catalytic activity" evidence="11">
    <location>
        <position position="168"/>
    </location>
</feature>
<dbReference type="Gene3D" id="3.40.50.720">
    <property type="entry name" value="NAD(P)-binding Rossmann-like Domain"/>
    <property type="match status" value="1"/>
</dbReference>
<feature type="binding site" evidence="13">
    <location>
        <position position="147"/>
    </location>
    <ligand>
        <name>CoA</name>
        <dbReference type="ChEBI" id="CHEBI:57287"/>
    </ligand>
</feature>
<keyword evidence="9" id="KW-0496">Mitochondrion</keyword>
<dbReference type="AlphaFoldDB" id="A0A1I7SUH0"/>
<dbReference type="GO" id="GO:0006635">
    <property type="term" value="P:fatty acid beta-oxidation"/>
    <property type="evidence" value="ECO:0007669"/>
    <property type="project" value="TreeGrafter"/>
</dbReference>
<dbReference type="FunFam" id="3.40.50.720:FF:000009">
    <property type="entry name" value="Fatty oxidation complex, alpha subunit"/>
    <property type="match status" value="1"/>
</dbReference>
<comment type="pathway">
    <text evidence="2">Lipid metabolism; fatty acid beta-oxidation.</text>
</comment>
<feature type="binding site" evidence="12">
    <location>
        <begin position="32"/>
        <end position="37"/>
    </location>
    <ligand>
        <name>NAD(+)</name>
        <dbReference type="ChEBI" id="CHEBI:57540"/>
    </ligand>
</feature>
<evidence type="ECO:0000256" key="10">
    <source>
        <dbReference type="ARBA" id="ARBA00049556"/>
    </source>
</evidence>
<keyword evidence="8" id="KW-0443">Lipid metabolism</keyword>
<dbReference type="InterPro" id="IPR008927">
    <property type="entry name" value="6-PGluconate_DH-like_C_sf"/>
</dbReference>
<dbReference type="SMR" id="A0A1I7SUH0"/>
<protein>
    <recommendedName>
        <fullName evidence="4">3-hydroxyacyl-CoA dehydrogenase</fullName>
        <ecNumber evidence="4">1.1.1.35</ecNumber>
    </recommendedName>
</protein>
<comment type="similarity">
    <text evidence="3">Belongs to the 3-hydroxyacyl-CoA dehydrogenase family.</text>
</comment>